<evidence type="ECO:0000256" key="4">
    <source>
        <dbReference type="SAM" id="MobiDB-lite"/>
    </source>
</evidence>
<accession>A0A0J9XJA6</accession>
<comment type="similarity">
    <text evidence="1">Belongs to the 2-oxoacid dehydrogenase family.</text>
</comment>
<feature type="domain" description="Lipoyl-binding" evidence="5">
    <location>
        <begin position="24"/>
        <end position="100"/>
    </location>
</feature>
<keyword evidence="7" id="KW-0670">Pyruvate</keyword>
<feature type="domain" description="Peripheral subunit-binding (PSBD)" evidence="6">
    <location>
        <begin position="166"/>
        <end position="207"/>
    </location>
</feature>
<proteinExistence type="inferred from homology"/>
<dbReference type="Gene3D" id="4.10.320.10">
    <property type="entry name" value="E3-binding domain"/>
    <property type="match status" value="1"/>
</dbReference>
<dbReference type="PANTHER" id="PTHR23151">
    <property type="entry name" value="DIHYDROLIPOAMIDE ACETYL/SUCCINYL-TRANSFERASE-RELATED"/>
    <property type="match status" value="1"/>
</dbReference>
<evidence type="ECO:0000256" key="1">
    <source>
        <dbReference type="ARBA" id="ARBA00007317"/>
    </source>
</evidence>
<evidence type="ECO:0000313" key="8">
    <source>
        <dbReference type="Proteomes" id="UP000242525"/>
    </source>
</evidence>
<dbReference type="AlphaFoldDB" id="A0A0J9XJA6"/>
<name>A0A0J9XJA6_GEOCN</name>
<dbReference type="GO" id="GO:0006086">
    <property type="term" value="P:pyruvate decarboxylation to acetyl-CoA"/>
    <property type="evidence" value="ECO:0007669"/>
    <property type="project" value="InterPro"/>
</dbReference>
<dbReference type="InterPro" id="IPR036625">
    <property type="entry name" value="E3-bd_dom_sf"/>
</dbReference>
<dbReference type="PROSITE" id="PS50968">
    <property type="entry name" value="BIOTINYL_LIPOYL"/>
    <property type="match status" value="1"/>
</dbReference>
<feature type="compositionally biased region" description="Polar residues" evidence="4">
    <location>
        <begin position="156"/>
        <end position="166"/>
    </location>
</feature>
<evidence type="ECO:0000256" key="3">
    <source>
        <dbReference type="ARBA" id="ARBA00065810"/>
    </source>
</evidence>
<dbReference type="CDD" id="cd06849">
    <property type="entry name" value="lipoyl_domain"/>
    <property type="match status" value="1"/>
</dbReference>
<dbReference type="OrthoDB" id="202158at2759"/>
<dbReference type="SUPFAM" id="SSF51230">
    <property type="entry name" value="Single hybrid motif"/>
    <property type="match status" value="1"/>
</dbReference>
<dbReference type="InterPro" id="IPR045257">
    <property type="entry name" value="E2/Pdx1"/>
</dbReference>
<gene>
    <name evidence="7" type="ORF">BN980_GECA20s01671g</name>
</gene>
<dbReference type="GO" id="GO:0045254">
    <property type="term" value="C:pyruvate dehydrogenase complex"/>
    <property type="evidence" value="ECO:0007669"/>
    <property type="project" value="InterPro"/>
</dbReference>
<dbReference type="InterPro" id="IPR011053">
    <property type="entry name" value="Single_hybrid_motif"/>
</dbReference>
<dbReference type="FunFam" id="2.40.50.100:FF:000010">
    <property type="entry name" value="Acetyltransferase component of pyruvate dehydrogenase complex"/>
    <property type="match status" value="1"/>
</dbReference>
<evidence type="ECO:0000259" key="6">
    <source>
        <dbReference type="PROSITE" id="PS51826"/>
    </source>
</evidence>
<evidence type="ECO:0000259" key="5">
    <source>
        <dbReference type="PROSITE" id="PS50968"/>
    </source>
</evidence>
<dbReference type="Proteomes" id="UP000242525">
    <property type="component" value="Unassembled WGS sequence"/>
</dbReference>
<protein>
    <submittedName>
        <fullName evidence="7">Similar to Saccharomyces cerevisiae YGR193C PDX1 Dihydrolipoamide dehydrogenase (E3)-binding protein (E3BP) of the mitochondrial pyruvate dehydrogenase (PDH) complex</fullName>
    </submittedName>
</protein>
<feature type="compositionally biased region" description="Basic and acidic residues" evidence="4">
    <location>
        <begin position="239"/>
        <end position="256"/>
    </location>
</feature>
<dbReference type="PROSITE" id="PS51826">
    <property type="entry name" value="PSBD"/>
    <property type="match status" value="1"/>
</dbReference>
<feature type="region of interest" description="Disordered" evidence="4">
    <location>
        <begin position="239"/>
        <end position="267"/>
    </location>
</feature>
<organism evidence="7 8">
    <name type="scientific">Geotrichum candidum</name>
    <name type="common">Oospora lactis</name>
    <name type="synonym">Dipodascus geotrichum</name>
    <dbReference type="NCBI Taxonomy" id="1173061"/>
    <lineage>
        <taxon>Eukaryota</taxon>
        <taxon>Fungi</taxon>
        <taxon>Dikarya</taxon>
        <taxon>Ascomycota</taxon>
        <taxon>Saccharomycotina</taxon>
        <taxon>Dipodascomycetes</taxon>
        <taxon>Dipodascales</taxon>
        <taxon>Dipodascaceae</taxon>
        <taxon>Geotrichum</taxon>
    </lineage>
</organism>
<dbReference type="Gene3D" id="2.40.50.100">
    <property type="match status" value="1"/>
</dbReference>
<dbReference type="Pfam" id="PF00364">
    <property type="entry name" value="Biotin_lipoyl"/>
    <property type="match status" value="1"/>
</dbReference>
<reference evidence="7" key="1">
    <citation type="submission" date="2014-03" db="EMBL/GenBank/DDBJ databases">
        <authorList>
            <person name="Casaregola S."/>
        </authorList>
    </citation>
    <scope>NUCLEOTIDE SEQUENCE [LARGE SCALE GENOMIC DNA]</scope>
    <source>
        <strain evidence="7">CLIB 918</strain>
    </source>
</reference>
<dbReference type="PANTHER" id="PTHR23151:SF82">
    <property type="entry name" value="PYRUVATE DEHYDROGENASE COMPLEX PROTEIN X COMPONENT, MITOCHONDRIAL"/>
    <property type="match status" value="1"/>
</dbReference>
<evidence type="ECO:0000256" key="2">
    <source>
        <dbReference type="ARBA" id="ARBA00022823"/>
    </source>
</evidence>
<evidence type="ECO:0000313" key="7">
    <source>
        <dbReference type="EMBL" id="CDO57349.1"/>
    </source>
</evidence>
<dbReference type="InterPro" id="IPR004167">
    <property type="entry name" value="PSBD"/>
</dbReference>
<keyword evidence="8" id="KW-1185">Reference proteome</keyword>
<sequence>MLRSVIRSSTAVRRFTTSRLLAEANNFGMPALSPTMTEGGIVEWKFKEGDSYNAGDILLEIETDKAQIDVEAQDDGKIAKIYVQNGEKGIPVGKTIAVIAEPDDDLSSLTLPKPVDGGSPAAPAAAAAPPPPAPAAPAKEAAPAEPAASTPPSPAGSSQKTNPNQTLLPSVSSLAVANNMTAEQVIDTVPASGPNGRITKGDILAHLGKISKTDVENITNEIAKLQHLDLSNIKIKKPEEAPKKVEDKSATKESAKDAAPAAEKPKPAPPLVLNGLFTLSEIEAFRASLSAATGSAPSAKSVVEKAAKLASRDVPLFSQPKRSILNDPVFDALVAPSTRGLKPFEVSIEYPRALKKAAAKQDIFDLLAAAPKRRSAQVVSGDMLNVSVTVNKKYAGAEAKARVFLDRFGFYLSREGLGELTL</sequence>
<comment type="subunit">
    <text evidence="3">Eukaryotic pyruvate dehydrogenase (PDH) complexes are organized as a core consisting of the oligomeric dihydrolipoamide acetyl-transferase (E2), around which are arranged multiple copies of pyruvate dehydrogenase (E1), dihydrolipoamide dehydrogenase (E3) and protein X (E3BP) bound by non-covalent bonds.</text>
</comment>
<feature type="compositionally biased region" description="Low complexity" evidence="4">
    <location>
        <begin position="136"/>
        <end position="148"/>
    </location>
</feature>
<dbReference type="InterPro" id="IPR000089">
    <property type="entry name" value="Biotin_lipoyl"/>
</dbReference>
<dbReference type="SUPFAM" id="SSF47005">
    <property type="entry name" value="Peripheral subunit-binding domain of 2-oxo acid dehydrogenase complex"/>
    <property type="match status" value="1"/>
</dbReference>
<comment type="caution">
    <text evidence="7">The sequence shown here is derived from an EMBL/GenBank/DDBJ whole genome shotgun (WGS) entry which is preliminary data.</text>
</comment>
<dbReference type="EMBL" id="CCBN010000020">
    <property type="protein sequence ID" value="CDO57349.1"/>
    <property type="molecule type" value="Genomic_DNA"/>
</dbReference>
<keyword evidence="2" id="KW-0450">Lipoyl</keyword>
<dbReference type="GO" id="GO:0004742">
    <property type="term" value="F:dihydrolipoyllysine-residue acetyltransferase activity"/>
    <property type="evidence" value="ECO:0007669"/>
    <property type="project" value="TreeGrafter"/>
</dbReference>
<feature type="region of interest" description="Disordered" evidence="4">
    <location>
        <begin position="107"/>
        <end position="166"/>
    </location>
</feature>
<dbReference type="STRING" id="1173061.A0A0J9XJA6"/>